<protein>
    <submittedName>
        <fullName evidence="3">Uncharacterized protein</fullName>
    </submittedName>
</protein>
<accession>A0A067SYW3</accession>
<keyword evidence="2" id="KW-1133">Transmembrane helix</keyword>
<dbReference type="HOGENOM" id="CLU_111210_0_0_1"/>
<gene>
    <name evidence="3" type="ORF">GALMADRAFT_462501</name>
</gene>
<keyword evidence="2" id="KW-0472">Membrane</keyword>
<feature type="transmembrane region" description="Helical" evidence="2">
    <location>
        <begin position="116"/>
        <end position="137"/>
    </location>
</feature>
<feature type="region of interest" description="Disordered" evidence="1">
    <location>
        <begin position="180"/>
        <end position="216"/>
    </location>
</feature>
<feature type="transmembrane region" description="Helical" evidence="2">
    <location>
        <begin position="7"/>
        <end position="29"/>
    </location>
</feature>
<feature type="transmembrane region" description="Helical" evidence="2">
    <location>
        <begin position="157"/>
        <end position="176"/>
    </location>
</feature>
<keyword evidence="2" id="KW-0812">Transmembrane</keyword>
<organism evidence="3 4">
    <name type="scientific">Galerina marginata (strain CBS 339.88)</name>
    <dbReference type="NCBI Taxonomy" id="685588"/>
    <lineage>
        <taxon>Eukaryota</taxon>
        <taxon>Fungi</taxon>
        <taxon>Dikarya</taxon>
        <taxon>Basidiomycota</taxon>
        <taxon>Agaricomycotina</taxon>
        <taxon>Agaricomycetes</taxon>
        <taxon>Agaricomycetidae</taxon>
        <taxon>Agaricales</taxon>
        <taxon>Agaricineae</taxon>
        <taxon>Strophariaceae</taxon>
        <taxon>Galerina</taxon>
    </lineage>
</organism>
<proteinExistence type="predicted"/>
<evidence type="ECO:0000256" key="1">
    <source>
        <dbReference type="SAM" id="MobiDB-lite"/>
    </source>
</evidence>
<dbReference type="PANTHER" id="PTHR28013:SF4">
    <property type="entry name" value="MARVEL DOMAIN-CONTAINING PROTEIN"/>
    <property type="match status" value="1"/>
</dbReference>
<dbReference type="InterPro" id="IPR051380">
    <property type="entry name" value="pH-response_reg_palI/RIM9"/>
</dbReference>
<sequence length="216" mass="24159">MIIYANPAFYVFLASFTAFILLMLTTFSVPLVSTFYFMHSSQANGVTFGMWGWCLDEGGLCSPLRLGYTWDPEVPIPLTKALIFYPITVVFVFFTMASMVPVVCARTARSDKIFDIFAWISFAFSAFSFLFMIGIWGAAKSKFEKLGFTASYGNLPWMSLVATLLLLVVALSPYFLGPPPKQSSRRNTRSRRDVEAARSGPSRRKLHPIQPAPGEK</sequence>
<reference evidence="4" key="1">
    <citation type="journal article" date="2014" name="Proc. Natl. Acad. Sci. U.S.A.">
        <title>Extensive sampling of basidiomycete genomes demonstrates inadequacy of the white-rot/brown-rot paradigm for wood decay fungi.</title>
        <authorList>
            <person name="Riley R."/>
            <person name="Salamov A.A."/>
            <person name="Brown D.W."/>
            <person name="Nagy L.G."/>
            <person name="Floudas D."/>
            <person name="Held B.W."/>
            <person name="Levasseur A."/>
            <person name="Lombard V."/>
            <person name="Morin E."/>
            <person name="Otillar R."/>
            <person name="Lindquist E.A."/>
            <person name="Sun H."/>
            <person name="LaButti K.M."/>
            <person name="Schmutz J."/>
            <person name="Jabbour D."/>
            <person name="Luo H."/>
            <person name="Baker S.E."/>
            <person name="Pisabarro A.G."/>
            <person name="Walton J.D."/>
            <person name="Blanchette R.A."/>
            <person name="Henrissat B."/>
            <person name="Martin F."/>
            <person name="Cullen D."/>
            <person name="Hibbett D.S."/>
            <person name="Grigoriev I.V."/>
        </authorList>
    </citation>
    <scope>NUCLEOTIDE SEQUENCE [LARGE SCALE GENOMIC DNA]</scope>
    <source>
        <strain evidence="4">CBS 339.88</strain>
    </source>
</reference>
<dbReference type="OrthoDB" id="2589196at2759"/>
<evidence type="ECO:0000313" key="4">
    <source>
        <dbReference type="Proteomes" id="UP000027222"/>
    </source>
</evidence>
<feature type="transmembrane region" description="Helical" evidence="2">
    <location>
        <begin position="82"/>
        <end position="104"/>
    </location>
</feature>
<name>A0A067SYW3_GALM3</name>
<dbReference type="InterPro" id="IPR009571">
    <property type="entry name" value="SUR7/Rim9-like_fungi"/>
</dbReference>
<dbReference type="Pfam" id="PF06687">
    <property type="entry name" value="SUR7"/>
    <property type="match status" value="1"/>
</dbReference>
<dbReference type="GO" id="GO:0005886">
    <property type="term" value="C:plasma membrane"/>
    <property type="evidence" value="ECO:0007669"/>
    <property type="project" value="InterPro"/>
</dbReference>
<dbReference type="GO" id="GO:0035838">
    <property type="term" value="C:growing cell tip"/>
    <property type="evidence" value="ECO:0007669"/>
    <property type="project" value="TreeGrafter"/>
</dbReference>
<dbReference type="EMBL" id="KL142379">
    <property type="protein sequence ID" value="KDR76135.1"/>
    <property type="molecule type" value="Genomic_DNA"/>
</dbReference>
<evidence type="ECO:0000313" key="3">
    <source>
        <dbReference type="EMBL" id="KDR76135.1"/>
    </source>
</evidence>
<dbReference type="AlphaFoldDB" id="A0A067SYW3"/>
<dbReference type="PANTHER" id="PTHR28013">
    <property type="entry name" value="PROTEIN DCV1-RELATED"/>
    <property type="match status" value="1"/>
</dbReference>
<dbReference type="Proteomes" id="UP000027222">
    <property type="component" value="Unassembled WGS sequence"/>
</dbReference>
<keyword evidence="4" id="KW-1185">Reference proteome</keyword>
<dbReference type="GO" id="GO:0032153">
    <property type="term" value="C:cell division site"/>
    <property type="evidence" value="ECO:0007669"/>
    <property type="project" value="TreeGrafter"/>
</dbReference>
<evidence type="ECO:0000256" key="2">
    <source>
        <dbReference type="SAM" id="Phobius"/>
    </source>
</evidence>